<evidence type="ECO:0000256" key="1">
    <source>
        <dbReference type="ARBA" id="ARBA00004141"/>
    </source>
</evidence>
<reference evidence="7" key="1">
    <citation type="submission" date="2025-08" db="UniProtKB">
        <authorList>
            <consortium name="Ensembl"/>
        </authorList>
    </citation>
    <scope>IDENTIFICATION</scope>
</reference>
<keyword evidence="2 5" id="KW-0812">Transmembrane</keyword>
<proteinExistence type="predicted"/>
<keyword evidence="8" id="KW-1185">Reference proteome</keyword>
<dbReference type="Ensembl" id="ENSFHET00000033786.1">
    <property type="protein sequence ID" value="ENSFHEP00000016957.1"/>
    <property type="gene ID" value="ENSFHEG00000018652.1"/>
</dbReference>
<evidence type="ECO:0000256" key="6">
    <source>
        <dbReference type="SAM" id="SignalP"/>
    </source>
</evidence>
<comment type="subcellular location">
    <subcellularLocation>
        <location evidence="1">Membrane</location>
        <topology evidence="1">Multi-pass membrane protein</topology>
    </subcellularLocation>
</comment>
<keyword evidence="6" id="KW-0732">Signal</keyword>
<protein>
    <recommendedName>
        <fullName evidence="9">Major facilitator superfamily (MFS) profile domain-containing protein</fullName>
    </recommendedName>
</protein>
<name>A0A3Q2PV16_FUNHE</name>
<evidence type="ECO:0000256" key="5">
    <source>
        <dbReference type="SAM" id="Phobius"/>
    </source>
</evidence>
<evidence type="ECO:0000313" key="7">
    <source>
        <dbReference type="Ensembl" id="ENSFHEP00000016957.1"/>
    </source>
</evidence>
<reference evidence="7" key="2">
    <citation type="submission" date="2025-09" db="UniProtKB">
        <authorList>
            <consortium name="Ensembl"/>
        </authorList>
    </citation>
    <scope>IDENTIFICATION</scope>
</reference>
<dbReference type="SUPFAM" id="SSF103473">
    <property type="entry name" value="MFS general substrate transporter"/>
    <property type="match status" value="1"/>
</dbReference>
<dbReference type="InterPro" id="IPR036259">
    <property type="entry name" value="MFS_trans_sf"/>
</dbReference>
<dbReference type="GeneTree" id="ENSGT00940000162670"/>
<feature type="transmembrane region" description="Helical" evidence="5">
    <location>
        <begin position="288"/>
        <end position="315"/>
    </location>
</feature>
<dbReference type="Gene3D" id="1.20.1250.20">
    <property type="entry name" value="MFS general substrate transporter like domains"/>
    <property type="match status" value="1"/>
</dbReference>
<feature type="signal peptide" evidence="6">
    <location>
        <begin position="1"/>
        <end position="22"/>
    </location>
</feature>
<sequence>MFYAHLRRTSLLWLLTQDGAQARRSLHVRAIKWCEFNKCSSSPTWARTGGGDDADDVWTSYEPSQQVCVSQVASRTSWSRPPPTLPPGRLPAADCGRSALGAGMATGASAAASCRLSMDYEAKVFPQTGGYGRYNRVAVVFSWFPTFAVMLNLFSDVFYTLIPGAYRCKPDPELLPSSFMPSNYSAEGYLNLTVPWVKGSGLSHCELYRYPANTSELSGEVPRTAVPCTRGWEYSAVAGLQSNFVTEWNLVCDDYWKVPLQHICFMMGWIVGYVFLGSLCDWLGRRRGFLLSITLSSLFGVAVCLSSSAVVFLLLRLCQGAMLAGVFVSSYILSKSGWFIL</sequence>
<evidence type="ECO:0000256" key="4">
    <source>
        <dbReference type="ARBA" id="ARBA00023136"/>
    </source>
</evidence>
<feature type="transmembrane region" description="Helical" evidence="5">
    <location>
        <begin position="259"/>
        <end position="276"/>
    </location>
</feature>
<dbReference type="PANTHER" id="PTHR24064">
    <property type="entry name" value="SOLUTE CARRIER FAMILY 22 MEMBER"/>
    <property type="match status" value="1"/>
</dbReference>
<accession>A0A3Q2PV16</accession>
<keyword evidence="3 5" id="KW-1133">Transmembrane helix</keyword>
<evidence type="ECO:0000256" key="2">
    <source>
        <dbReference type="ARBA" id="ARBA00022692"/>
    </source>
</evidence>
<evidence type="ECO:0000256" key="3">
    <source>
        <dbReference type="ARBA" id="ARBA00022989"/>
    </source>
</evidence>
<evidence type="ECO:0000313" key="8">
    <source>
        <dbReference type="Proteomes" id="UP000265000"/>
    </source>
</evidence>
<evidence type="ECO:0008006" key="9">
    <source>
        <dbReference type="Google" id="ProtNLM"/>
    </source>
</evidence>
<dbReference type="GO" id="GO:0016020">
    <property type="term" value="C:membrane"/>
    <property type="evidence" value="ECO:0007669"/>
    <property type="project" value="UniProtKB-SubCell"/>
</dbReference>
<dbReference type="Proteomes" id="UP000265000">
    <property type="component" value="Unplaced"/>
</dbReference>
<dbReference type="AlphaFoldDB" id="A0A3Q2PV16"/>
<organism evidence="7 8">
    <name type="scientific">Fundulus heteroclitus</name>
    <name type="common">Killifish</name>
    <name type="synonym">Mummichog</name>
    <dbReference type="NCBI Taxonomy" id="8078"/>
    <lineage>
        <taxon>Eukaryota</taxon>
        <taxon>Metazoa</taxon>
        <taxon>Chordata</taxon>
        <taxon>Craniata</taxon>
        <taxon>Vertebrata</taxon>
        <taxon>Euteleostomi</taxon>
        <taxon>Actinopterygii</taxon>
        <taxon>Neopterygii</taxon>
        <taxon>Teleostei</taxon>
        <taxon>Neoteleostei</taxon>
        <taxon>Acanthomorphata</taxon>
        <taxon>Ovalentaria</taxon>
        <taxon>Atherinomorphae</taxon>
        <taxon>Cyprinodontiformes</taxon>
        <taxon>Fundulidae</taxon>
        <taxon>Fundulus</taxon>
    </lineage>
</organism>
<dbReference type="STRING" id="8078.ENSFHEP00000016957"/>
<feature type="chain" id="PRO_5018541827" description="Major facilitator superfamily (MFS) profile domain-containing protein" evidence="6">
    <location>
        <begin position="23"/>
        <end position="341"/>
    </location>
</feature>
<keyword evidence="4 5" id="KW-0472">Membrane</keyword>
<feature type="transmembrane region" description="Helical" evidence="5">
    <location>
        <begin position="321"/>
        <end position="340"/>
    </location>
</feature>